<keyword evidence="1" id="KW-0472">Membrane</keyword>
<dbReference type="GO" id="GO:0032588">
    <property type="term" value="C:trans-Golgi network membrane"/>
    <property type="evidence" value="ECO:0007669"/>
    <property type="project" value="TreeGrafter"/>
</dbReference>
<dbReference type="AlphaFoldDB" id="A0A5D2LKI1"/>
<sequence>MHSPPIPWAHHQTGVWLGVITLHPDSLPPLLPPLAIIAIPHRKRRIGIPPNSHFLFRFLPIILSNVSLPYCKVLVLLNGEQPGGLASTSEKFLKAETTLVQMPDLIDTGDPDDYNGLDSSTKDQNYQNTTVRTTTPLIDDLLGDGIGTNLSTSELKNDDDPFADVSFHTTKGRKNVDDLFSGMSVDDKSAMSDNCVTCMPIFCMELERPFMLICGLPFFLVYGLAGYTNSFYQFHLKHVFHVLSERLSVLFFFSSWKFSYLWKYLDR</sequence>
<feature type="transmembrane region" description="Helical" evidence="1">
    <location>
        <begin position="209"/>
        <end position="227"/>
    </location>
</feature>
<evidence type="ECO:0000313" key="3">
    <source>
        <dbReference type="Proteomes" id="UP000322667"/>
    </source>
</evidence>
<dbReference type="EMBL" id="CM017625">
    <property type="protein sequence ID" value="TYH79967.1"/>
    <property type="molecule type" value="Genomic_DNA"/>
</dbReference>
<dbReference type="PANTHER" id="PTHR21514:SF0">
    <property type="entry name" value="AP-4 COMPLEX ACCESSORY SUBUNIT TEPSIN"/>
    <property type="match status" value="1"/>
</dbReference>
<keyword evidence="1" id="KW-0812">Transmembrane</keyword>
<dbReference type="Proteomes" id="UP000322667">
    <property type="component" value="Chromosome D03"/>
</dbReference>
<protein>
    <submittedName>
        <fullName evidence="2">Uncharacterized protein</fullName>
    </submittedName>
</protein>
<organism evidence="2 3">
    <name type="scientific">Gossypium tomentosum</name>
    <name type="common">Hawaiian cotton</name>
    <name type="synonym">Gossypium sandvicense</name>
    <dbReference type="NCBI Taxonomy" id="34277"/>
    <lineage>
        <taxon>Eukaryota</taxon>
        <taxon>Viridiplantae</taxon>
        <taxon>Streptophyta</taxon>
        <taxon>Embryophyta</taxon>
        <taxon>Tracheophyta</taxon>
        <taxon>Spermatophyta</taxon>
        <taxon>Magnoliopsida</taxon>
        <taxon>eudicotyledons</taxon>
        <taxon>Gunneridae</taxon>
        <taxon>Pentapetalae</taxon>
        <taxon>rosids</taxon>
        <taxon>malvids</taxon>
        <taxon>Malvales</taxon>
        <taxon>Malvaceae</taxon>
        <taxon>Malvoideae</taxon>
        <taxon>Gossypium</taxon>
    </lineage>
</organism>
<dbReference type="InterPro" id="IPR039273">
    <property type="entry name" value="TEPSIN"/>
</dbReference>
<evidence type="ECO:0000313" key="2">
    <source>
        <dbReference type="EMBL" id="TYH79967.1"/>
    </source>
</evidence>
<gene>
    <name evidence="2" type="ORF">ES332_D03G100800v1</name>
</gene>
<proteinExistence type="predicted"/>
<reference evidence="2 3" key="1">
    <citation type="submission" date="2019-07" db="EMBL/GenBank/DDBJ databases">
        <title>WGS assembly of Gossypium tomentosum.</title>
        <authorList>
            <person name="Chen Z.J."/>
            <person name="Sreedasyam A."/>
            <person name="Ando A."/>
            <person name="Song Q."/>
            <person name="De L."/>
            <person name="Hulse-Kemp A."/>
            <person name="Ding M."/>
            <person name="Ye W."/>
            <person name="Kirkbride R."/>
            <person name="Jenkins J."/>
            <person name="Plott C."/>
            <person name="Lovell J."/>
            <person name="Lin Y.-M."/>
            <person name="Vaughn R."/>
            <person name="Liu B."/>
            <person name="Li W."/>
            <person name="Simpson S."/>
            <person name="Scheffler B."/>
            <person name="Saski C."/>
            <person name="Grover C."/>
            <person name="Hu G."/>
            <person name="Conover J."/>
            <person name="Carlson J."/>
            <person name="Shu S."/>
            <person name="Boston L."/>
            <person name="Williams M."/>
            <person name="Peterson D."/>
            <person name="Mcgee K."/>
            <person name="Jones D."/>
            <person name="Wendel J."/>
            <person name="Stelly D."/>
            <person name="Grimwood J."/>
            <person name="Schmutz J."/>
        </authorList>
    </citation>
    <scope>NUCLEOTIDE SEQUENCE [LARGE SCALE GENOMIC DNA]</scope>
    <source>
        <strain evidence="2">7179.01</strain>
    </source>
</reference>
<accession>A0A5D2LKI1</accession>
<name>A0A5D2LKI1_GOSTO</name>
<evidence type="ECO:0000256" key="1">
    <source>
        <dbReference type="SAM" id="Phobius"/>
    </source>
</evidence>
<dbReference type="PANTHER" id="PTHR21514">
    <property type="entry name" value="AP-4 COMPLEX ACCESSORY SUBUNIT TEPSIN"/>
    <property type="match status" value="1"/>
</dbReference>
<keyword evidence="1" id="KW-1133">Transmembrane helix</keyword>
<keyword evidence="3" id="KW-1185">Reference proteome</keyword>